<dbReference type="EMBL" id="JADEYC010000018">
    <property type="protein sequence ID" value="MBE9375018.1"/>
    <property type="molecule type" value="Genomic_DNA"/>
</dbReference>
<keyword evidence="5" id="KW-1185">Reference proteome</keyword>
<evidence type="ECO:0000256" key="3">
    <source>
        <dbReference type="SAM" id="MobiDB-lite"/>
    </source>
</evidence>
<reference evidence="4" key="1">
    <citation type="submission" date="2020-10" db="EMBL/GenBank/DDBJ databases">
        <title>Diversity and distribution of actinomycetes associated with coral in the coast of Hainan.</title>
        <authorList>
            <person name="Li F."/>
        </authorList>
    </citation>
    <scope>NUCLEOTIDE SEQUENCE</scope>
    <source>
        <strain evidence="4">HNM0983</strain>
    </source>
</reference>
<proteinExistence type="inferred from homology"/>
<dbReference type="Pfam" id="PF06013">
    <property type="entry name" value="WXG100"/>
    <property type="match status" value="1"/>
</dbReference>
<dbReference type="SUPFAM" id="SSF140453">
    <property type="entry name" value="EsxAB dimer-like"/>
    <property type="match status" value="1"/>
</dbReference>
<dbReference type="InterPro" id="IPR036689">
    <property type="entry name" value="ESAT-6-like_sf"/>
</dbReference>
<comment type="caution">
    <text evidence="4">The sequence shown here is derived from an EMBL/GenBank/DDBJ whole genome shotgun (WGS) entry which is preliminary data.</text>
</comment>
<evidence type="ECO:0000313" key="5">
    <source>
        <dbReference type="Proteomes" id="UP000598360"/>
    </source>
</evidence>
<evidence type="ECO:0000313" key="4">
    <source>
        <dbReference type="EMBL" id="MBE9375018.1"/>
    </source>
</evidence>
<comment type="similarity">
    <text evidence="1">Belongs to the WXG100 family.</text>
</comment>
<evidence type="ECO:0000256" key="1">
    <source>
        <dbReference type="RuleBase" id="RU362001"/>
    </source>
</evidence>
<protein>
    <recommendedName>
        <fullName evidence="1">ESAT-6-like protein</fullName>
    </recommendedName>
</protein>
<dbReference type="NCBIfam" id="TIGR03930">
    <property type="entry name" value="WXG100_ESAT6"/>
    <property type="match status" value="1"/>
</dbReference>
<dbReference type="Gene3D" id="1.10.287.1060">
    <property type="entry name" value="ESAT-6-like"/>
    <property type="match status" value="1"/>
</dbReference>
<dbReference type="Proteomes" id="UP000598360">
    <property type="component" value="Unassembled WGS sequence"/>
</dbReference>
<keyword evidence="2" id="KW-0175">Coiled coil</keyword>
<feature type="coiled-coil region" evidence="2">
    <location>
        <begin position="11"/>
        <end position="75"/>
    </location>
</feature>
<feature type="region of interest" description="Disordered" evidence="3">
    <location>
        <begin position="80"/>
        <end position="103"/>
    </location>
</feature>
<sequence length="103" mass="11131">MAGMGADTQAIEKASQDINETRDAVQNALQQLKGQLEPAMAGWQGQAADVFRKLMDRYEENGKKILEKLGQLAENVQSSGKDYAASQEEEASNISKIEGMLGG</sequence>
<dbReference type="InterPro" id="IPR010310">
    <property type="entry name" value="T7SS_ESAT-6-like"/>
</dbReference>
<dbReference type="AlphaFoldDB" id="A0A929BCC2"/>
<evidence type="ECO:0000256" key="2">
    <source>
        <dbReference type="SAM" id="Coils"/>
    </source>
</evidence>
<name>A0A929BCC2_9PSEU</name>
<gene>
    <name evidence="4" type="ORF">IQ251_11255</name>
</gene>
<accession>A0A929BCC2</accession>
<organism evidence="4 5">
    <name type="scientific">Saccharopolyspora montiporae</name>
    <dbReference type="NCBI Taxonomy" id="2781240"/>
    <lineage>
        <taxon>Bacteria</taxon>
        <taxon>Bacillati</taxon>
        <taxon>Actinomycetota</taxon>
        <taxon>Actinomycetes</taxon>
        <taxon>Pseudonocardiales</taxon>
        <taxon>Pseudonocardiaceae</taxon>
        <taxon>Saccharopolyspora</taxon>
    </lineage>
</organism>